<keyword evidence="8 10" id="KW-1133">Transmembrane helix</keyword>
<name>A0A1C2DMQ8_9HYPH</name>
<comment type="caution">
    <text evidence="14">The sequence shown here is derived from an EMBL/GenBank/DDBJ whole genome shotgun (WGS) entry which is preliminary data.</text>
</comment>
<dbReference type="Pfam" id="PF00005">
    <property type="entry name" value="ABC_tran"/>
    <property type="match status" value="1"/>
</dbReference>
<keyword evidence="4" id="KW-1003">Cell membrane</keyword>
<dbReference type="GO" id="GO:0005886">
    <property type="term" value="C:plasma membrane"/>
    <property type="evidence" value="ECO:0007669"/>
    <property type="project" value="UniProtKB-SubCell"/>
</dbReference>
<organism evidence="14 15">
    <name type="scientific">Mesorhizobium hungaricum</name>
    <dbReference type="NCBI Taxonomy" id="1566387"/>
    <lineage>
        <taxon>Bacteria</taxon>
        <taxon>Pseudomonadati</taxon>
        <taxon>Pseudomonadota</taxon>
        <taxon>Alphaproteobacteria</taxon>
        <taxon>Hyphomicrobiales</taxon>
        <taxon>Phyllobacteriaceae</taxon>
        <taxon>Mesorhizobium</taxon>
    </lineage>
</organism>
<dbReference type="Gene3D" id="3.90.70.10">
    <property type="entry name" value="Cysteine proteinases"/>
    <property type="match status" value="1"/>
</dbReference>
<keyword evidence="7" id="KW-0067">ATP-binding</keyword>
<dbReference type="Proteomes" id="UP000094412">
    <property type="component" value="Unassembled WGS sequence"/>
</dbReference>
<dbReference type="Pfam" id="PF03412">
    <property type="entry name" value="Peptidase_C39"/>
    <property type="match status" value="1"/>
</dbReference>
<evidence type="ECO:0000256" key="7">
    <source>
        <dbReference type="ARBA" id="ARBA00022840"/>
    </source>
</evidence>
<feature type="domain" description="ABC transporter" evidence="11">
    <location>
        <begin position="488"/>
        <end position="702"/>
    </location>
</feature>
<evidence type="ECO:0000256" key="10">
    <source>
        <dbReference type="SAM" id="Phobius"/>
    </source>
</evidence>
<proteinExistence type="inferred from homology"/>
<keyword evidence="6" id="KW-0547">Nucleotide-binding</keyword>
<dbReference type="FunFam" id="3.40.50.300:FF:000299">
    <property type="entry name" value="ABC transporter ATP-binding protein/permease"/>
    <property type="match status" value="1"/>
</dbReference>
<dbReference type="Pfam" id="PF00664">
    <property type="entry name" value="ABC_membrane"/>
    <property type="match status" value="1"/>
</dbReference>
<dbReference type="InterPro" id="IPR036640">
    <property type="entry name" value="ABC1_TM_sf"/>
</dbReference>
<dbReference type="RefSeq" id="WP_024925270.1">
    <property type="nucleotide sequence ID" value="NZ_MDEO01000033.1"/>
</dbReference>
<dbReference type="Gene3D" id="3.40.50.300">
    <property type="entry name" value="P-loop containing nucleotide triphosphate hydrolases"/>
    <property type="match status" value="1"/>
</dbReference>
<feature type="transmembrane region" description="Helical" evidence="10">
    <location>
        <begin position="206"/>
        <end position="227"/>
    </location>
</feature>
<keyword evidence="3" id="KW-0813">Transport</keyword>
<comment type="similarity">
    <text evidence="2">Belongs to the ABC transporter superfamily.</text>
</comment>
<keyword evidence="9 10" id="KW-0472">Membrane</keyword>
<dbReference type="CDD" id="cd18567">
    <property type="entry name" value="ABC_6TM_CvaB_RaxB_like"/>
    <property type="match status" value="1"/>
</dbReference>
<dbReference type="PROSITE" id="PS00211">
    <property type="entry name" value="ABC_TRANSPORTER_1"/>
    <property type="match status" value="1"/>
</dbReference>
<evidence type="ECO:0000256" key="1">
    <source>
        <dbReference type="ARBA" id="ARBA00004651"/>
    </source>
</evidence>
<dbReference type="InterPro" id="IPR027417">
    <property type="entry name" value="P-loop_NTPase"/>
</dbReference>
<evidence type="ECO:0000256" key="3">
    <source>
        <dbReference type="ARBA" id="ARBA00022448"/>
    </source>
</evidence>
<comment type="subcellular location">
    <subcellularLocation>
        <location evidence="1">Cell membrane</location>
        <topology evidence="1">Multi-pass membrane protein</topology>
    </subcellularLocation>
</comment>
<feature type="domain" description="Peptidase C39" evidence="13">
    <location>
        <begin position="20"/>
        <end position="139"/>
    </location>
</feature>
<evidence type="ECO:0000256" key="8">
    <source>
        <dbReference type="ARBA" id="ARBA00022989"/>
    </source>
</evidence>
<evidence type="ECO:0000256" key="5">
    <source>
        <dbReference type="ARBA" id="ARBA00022692"/>
    </source>
</evidence>
<dbReference type="PROSITE" id="PS50893">
    <property type="entry name" value="ABC_TRANSPORTER_2"/>
    <property type="match status" value="1"/>
</dbReference>
<reference evidence="14 15" key="1">
    <citation type="submission" date="2016-08" db="EMBL/GenBank/DDBJ databases">
        <title>Whole genome sequence of Mesorhizobium sp. strain UASWS1009 isolated from industrial sewage.</title>
        <authorList>
            <person name="Crovadore J."/>
            <person name="Calmin G."/>
            <person name="Chablais R."/>
            <person name="Cochard B."/>
            <person name="Lefort F."/>
        </authorList>
    </citation>
    <scope>NUCLEOTIDE SEQUENCE [LARGE SCALE GENOMIC DNA]</scope>
    <source>
        <strain evidence="14 15">UASWS1009</strain>
    </source>
</reference>
<evidence type="ECO:0000313" key="15">
    <source>
        <dbReference type="Proteomes" id="UP000094412"/>
    </source>
</evidence>
<evidence type="ECO:0000259" key="11">
    <source>
        <dbReference type="PROSITE" id="PS50893"/>
    </source>
</evidence>
<dbReference type="InterPro" id="IPR005074">
    <property type="entry name" value="Peptidase_C39"/>
</dbReference>
<dbReference type="SMART" id="SM00382">
    <property type="entry name" value="AAA"/>
    <property type="match status" value="1"/>
</dbReference>
<evidence type="ECO:0000259" key="12">
    <source>
        <dbReference type="PROSITE" id="PS50929"/>
    </source>
</evidence>
<accession>A0A1C2DMQ8</accession>
<dbReference type="PANTHER" id="PTHR24221">
    <property type="entry name" value="ATP-BINDING CASSETTE SUB-FAMILY B"/>
    <property type="match status" value="1"/>
</dbReference>
<feature type="transmembrane region" description="Helical" evidence="10">
    <location>
        <begin position="169"/>
        <end position="194"/>
    </location>
</feature>
<dbReference type="GO" id="GO:0005524">
    <property type="term" value="F:ATP binding"/>
    <property type="evidence" value="ECO:0007669"/>
    <property type="project" value="UniProtKB-KW"/>
</dbReference>
<feature type="transmembrane region" description="Helical" evidence="10">
    <location>
        <begin position="293"/>
        <end position="323"/>
    </location>
</feature>
<evidence type="ECO:0000313" key="14">
    <source>
        <dbReference type="EMBL" id="OCX16051.1"/>
    </source>
</evidence>
<protein>
    <submittedName>
        <fullName evidence="14">ABC transporter</fullName>
    </submittedName>
</protein>
<evidence type="ECO:0000259" key="13">
    <source>
        <dbReference type="PROSITE" id="PS50990"/>
    </source>
</evidence>
<dbReference type="GO" id="GO:0006508">
    <property type="term" value="P:proteolysis"/>
    <property type="evidence" value="ECO:0007669"/>
    <property type="project" value="InterPro"/>
</dbReference>
<dbReference type="STRING" id="1566387.QV13_14290"/>
<dbReference type="PANTHER" id="PTHR24221:SF606">
    <property type="entry name" value="COLICIN V SECRETION-PROCESSING ATP-BINDING PROTEIN"/>
    <property type="match status" value="1"/>
</dbReference>
<dbReference type="PROSITE" id="PS50990">
    <property type="entry name" value="PEPTIDASE_C39"/>
    <property type="match status" value="1"/>
</dbReference>
<dbReference type="InterPro" id="IPR033838">
    <property type="entry name" value="CvaB_peptidase"/>
</dbReference>
<evidence type="ECO:0000256" key="6">
    <source>
        <dbReference type="ARBA" id="ARBA00022741"/>
    </source>
</evidence>
<feature type="domain" description="ABC transmembrane type-1" evidence="12">
    <location>
        <begin position="173"/>
        <end position="452"/>
    </location>
</feature>
<dbReference type="SUPFAM" id="SSF52540">
    <property type="entry name" value="P-loop containing nucleoside triphosphate hydrolases"/>
    <property type="match status" value="1"/>
</dbReference>
<dbReference type="InterPro" id="IPR003593">
    <property type="entry name" value="AAA+_ATPase"/>
</dbReference>
<dbReference type="InterPro" id="IPR003439">
    <property type="entry name" value="ABC_transporter-like_ATP-bd"/>
</dbReference>
<dbReference type="GO" id="GO:0034040">
    <property type="term" value="F:ATPase-coupled lipid transmembrane transporter activity"/>
    <property type="evidence" value="ECO:0007669"/>
    <property type="project" value="TreeGrafter"/>
</dbReference>
<dbReference type="Gene3D" id="1.20.1560.10">
    <property type="entry name" value="ABC transporter type 1, transmembrane domain"/>
    <property type="match status" value="1"/>
</dbReference>
<dbReference type="PROSITE" id="PS50929">
    <property type="entry name" value="ABC_TM1F"/>
    <property type="match status" value="1"/>
</dbReference>
<dbReference type="InterPro" id="IPR011527">
    <property type="entry name" value="ABC1_TM_dom"/>
</dbReference>
<keyword evidence="15" id="KW-1185">Reference proteome</keyword>
<sequence length="702" mass="77342">MTVLERLAFGFRPRLPLILQTEAAECGLASLAMIASHHGHQIDISTMRLRFSASLKGMTLYNIADLASELFLSTRAVQVALDDLRDLKTPCVLHWDFSHFVVLDKVIGKGAIIHDPARGRRHVTRKELNQSFTGVALEVWPAQSFSPKVEQNRFQLVSLFRGVVGLKRALAQIFLLALCLEVFAILSPLGLQLIIDQAIVSADLDLVTVVTVGLALLVLLQTAIGFVRSWGTMVLMTRFAIQWDIGLFSHLMRLPLSWFEKRHVGDIVSRFGSIQTIQHTLTTDLVSSIMDSLMVVGMLAMMFLYSPPLAVISLITTGLYVLVRAVFYRPYRSATEAELVHHARENTHFIESIRGANSVKALGLEERRQSTWLNTLVDAVNAGLKTNKLDMVFNGINGLLFGFGRVLMLWLGSRAVIHGNLTVGMLMAFSSYQEQFTSRVTELINMIFKLQMLSLQGERLGDIALAEPEAHKGIARVGTSIGIVAGRLEAHGLRFRYGDGEPDVLEGINLTIAAGESVAITSPSGCGKSTLLKILAGLIQPTQGRVCLDGCDIRDMGLSNYRKITGCVLQDDQLFTGTLIENIAAFDPHADQEWIEECARLAAIDGEIRMMPMGYESLVGDMGSALSGGQKQRLFLARALYRKPRILFLDEATCHLDETNEYLVNRALADLRITRVIVAHRPSTIAMAGRVIAIGNGRISNP</sequence>
<evidence type="ECO:0000256" key="2">
    <source>
        <dbReference type="ARBA" id="ARBA00005417"/>
    </source>
</evidence>
<feature type="transmembrane region" description="Helical" evidence="10">
    <location>
        <begin position="391"/>
        <end position="411"/>
    </location>
</feature>
<evidence type="ECO:0000256" key="4">
    <source>
        <dbReference type="ARBA" id="ARBA00022475"/>
    </source>
</evidence>
<dbReference type="GO" id="GO:0016887">
    <property type="term" value="F:ATP hydrolysis activity"/>
    <property type="evidence" value="ECO:0007669"/>
    <property type="project" value="InterPro"/>
</dbReference>
<dbReference type="InterPro" id="IPR039421">
    <property type="entry name" value="Type_1_exporter"/>
</dbReference>
<dbReference type="EMBL" id="MDEO01000033">
    <property type="protein sequence ID" value="OCX16051.1"/>
    <property type="molecule type" value="Genomic_DNA"/>
</dbReference>
<keyword evidence="5 10" id="KW-0812">Transmembrane</keyword>
<dbReference type="CDD" id="cd02419">
    <property type="entry name" value="Peptidase_C39C"/>
    <property type="match status" value="1"/>
</dbReference>
<evidence type="ECO:0000256" key="9">
    <source>
        <dbReference type="ARBA" id="ARBA00023136"/>
    </source>
</evidence>
<dbReference type="AlphaFoldDB" id="A0A1C2DMQ8"/>
<gene>
    <name evidence="14" type="ORF">QV13_14290</name>
</gene>
<dbReference type="GO" id="GO:0008234">
    <property type="term" value="F:cysteine-type peptidase activity"/>
    <property type="evidence" value="ECO:0007669"/>
    <property type="project" value="InterPro"/>
</dbReference>
<dbReference type="InterPro" id="IPR017871">
    <property type="entry name" value="ABC_transporter-like_CS"/>
</dbReference>
<dbReference type="SUPFAM" id="SSF90123">
    <property type="entry name" value="ABC transporter transmembrane region"/>
    <property type="match status" value="1"/>
</dbReference>
<dbReference type="GO" id="GO:0140359">
    <property type="term" value="F:ABC-type transporter activity"/>
    <property type="evidence" value="ECO:0007669"/>
    <property type="project" value="InterPro"/>
</dbReference>